<dbReference type="GO" id="GO:0044772">
    <property type="term" value="P:mitotic cell cycle phase transition"/>
    <property type="evidence" value="ECO:0007669"/>
    <property type="project" value="InterPro"/>
</dbReference>
<reference evidence="10" key="1">
    <citation type="submission" date="2021-04" db="EMBL/GenBank/DDBJ databases">
        <authorList>
            <consortium name="Molecular Ecology Group"/>
        </authorList>
    </citation>
    <scope>NUCLEOTIDE SEQUENCE</scope>
</reference>
<keyword evidence="3" id="KW-0498">Mitosis</keyword>
<dbReference type="SMART" id="SM00385">
    <property type="entry name" value="CYCLIN"/>
    <property type="match status" value="2"/>
</dbReference>
<dbReference type="GO" id="GO:0016538">
    <property type="term" value="F:cyclin-dependent protein serine/threonine kinase regulator activity"/>
    <property type="evidence" value="ECO:0007669"/>
    <property type="project" value="InterPro"/>
</dbReference>
<evidence type="ECO:0000256" key="2">
    <source>
        <dbReference type="ARBA" id="ARBA00022618"/>
    </source>
</evidence>
<dbReference type="InterPro" id="IPR004367">
    <property type="entry name" value="Cyclin_C-dom"/>
</dbReference>
<dbReference type="InterPro" id="IPR036915">
    <property type="entry name" value="Cyclin-like_sf"/>
</dbReference>
<comment type="similarity">
    <text evidence="1">Belongs to the cyclin family. Cyclin AB subfamily.</text>
</comment>
<dbReference type="CDD" id="cd20504">
    <property type="entry name" value="CYCLIN_CCNA_rpt1"/>
    <property type="match status" value="1"/>
</dbReference>
<dbReference type="SUPFAM" id="SSF47954">
    <property type="entry name" value="Cyclin-like"/>
    <property type="match status" value="2"/>
</dbReference>
<dbReference type="FunFam" id="1.10.472.10:FF:000001">
    <property type="entry name" value="G2/mitotic-specific cyclin"/>
    <property type="match status" value="1"/>
</dbReference>
<gene>
    <name evidence="10" type="ORF">CUNI_LOCUS10332</name>
</gene>
<evidence type="ECO:0000256" key="4">
    <source>
        <dbReference type="ARBA" id="ARBA00023127"/>
    </source>
</evidence>
<evidence type="ECO:0000256" key="5">
    <source>
        <dbReference type="ARBA" id="ARBA00023306"/>
    </source>
</evidence>
<feature type="region of interest" description="Disordered" evidence="7">
    <location>
        <begin position="1"/>
        <end position="74"/>
    </location>
</feature>
<comment type="caution">
    <text evidence="10">The sequence shown here is derived from an EMBL/GenBank/DDBJ whole genome shotgun (WGS) entry which is preliminary data.</text>
</comment>
<dbReference type="InterPro" id="IPR039361">
    <property type="entry name" value="Cyclin"/>
</dbReference>
<evidence type="ECO:0000259" key="9">
    <source>
        <dbReference type="SMART" id="SM01332"/>
    </source>
</evidence>
<keyword evidence="4 6" id="KW-0195">Cyclin</keyword>
<feature type="domain" description="Cyclin-like" evidence="8">
    <location>
        <begin position="214"/>
        <end position="298"/>
    </location>
</feature>
<dbReference type="PROSITE" id="PS00292">
    <property type="entry name" value="CYCLINS"/>
    <property type="match status" value="1"/>
</dbReference>
<dbReference type="InterPro" id="IPR006671">
    <property type="entry name" value="Cyclin_N"/>
</dbReference>
<dbReference type="Pfam" id="PF02984">
    <property type="entry name" value="Cyclin_C"/>
    <property type="match status" value="1"/>
</dbReference>
<evidence type="ECO:0000259" key="8">
    <source>
        <dbReference type="SMART" id="SM00385"/>
    </source>
</evidence>
<proteinExistence type="inferred from homology"/>
<dbReference type="InterPro" id="IPR013763">
    <property type="entry name" value="Cyclin-like_dom"/>
</dbReference>
<dbReference type="PANTHER" id="PTHR10177">
    <property type="entry name" value="CYCLINS"/>
    <property type="match status" value="1"/>
</dbReference>
<feature type="compositionally biased region" description="Basic and acidic residues" evidence="7">
    <location>
        <begin position="12"/>
        <end position="23"/>
    </location>
</feature>
<evidence type="ECO:0000256" key="1">
    <source>
        <dbReference type="ARBA" id="ARBA00006955"/>
    </source>
</evidence>
<evidence type="ECO:0000313" key="11">
    <source>
        <dbReference type="Proteomes" id="UP000678393"/>
    </source>
</evidence>
<dbReference type="SMART" id="SM01332">
    <property type="entry name" value="Cyclin_C"/>
    <property type="match status" value="1"/>
</dbReference>
<keyword evidence="2" id="KW-0132">Cell division</keyword>
<dbReference type="InterPro" id="IPR032447">
    <property type="entry name" value="Cyclin-A_N"/>
</dbReference>
<dbReference type="AlphaFoldDB" id="A0A8S3Z5R0"/>
<evidence type="ECO:0000256" key="7">
    <source>
        <dbReference type="SAM" id="MobiDB-lite"/>
    </source>
</evidence>
<evidence type="ECO:0000256" key="6">
    <source>
        <dbReference type="RuleBase" id="RU000383"/>
    </source>
</evidence>
<dbReference type="InterPro" id="IPR048258">
    <property type="entry name" value="Cyclins_cyclin-box"/>
</dbReference>
<feature type="compositionally biased region" description="Polar residues" evidence="7">
    <location>
        <begin position="29"/>
        <end position="46"/>
    </location>
</feature>
<dbReference type="Proteomes" id="UP000678393">
    <property type="component" value="Unassembled WGS sequence"/>
</dbReference>
<feature type="domain" description="Cyclin C-terminal" evidence="9">
    <location>
        <begin position="307"/>
        <end position="414"/>
    </location>
</feature>
<accession>A0A8S3Z5R0</accession>
<dbReference type="Pfam" id="PF16500">
    <property type="entry name" value="Cyclin_N2"/>
    <property type="match status" value="1"/>
</dbReference>
<protein>
    <recommendedName>
        <fullName evidence="12">Cyclin A</fullName>
    </recommendedName>
</protein>
<keyword evidence="5" id="KW-0131">Cell cycle</keyword>
<dbReference type="GO" id="GO:0051301">
    <property type="term" value="P:cell division"/>
    <property type="evidence" value="ECO:0007669"/>
    <property type="project" value="UniProtKB-KW"/>
</dbReference>
<keyword evidence="11" id="KW-1185">Reference proteome</keyword>
<evidence type="ECO:0000256" key="3">
    <source>
        <dbReference type="ARBA" id="ARBA00022776"/>
    </source>
</evidence>
<feature type="domain" description="Cyclin-like" evidence="8">
    <location>
        <begin position="310"/>
        <end position="383"/>
    </location>
</feature>
<dbReference type="Pfam" id="PF00134">
    <property type="entry name" value="Cyclin_N"/>
    <property type="match status" value="1"/>
</dbReference>
<feature type="compositionally biased region" description="Polar residues" evidence="7">
    <location>
        <begin position="1"/>
        <end position="11"/>
    </location>
</feature>
<dbReference type="PIRSF" id="PIRSF001771">
    <property type="entry name" value="Cyclin_A_B_D_E"/>
    <property type="match status" value="1"/>
</dbReference>
<dbReference type="InterPro" id="IPR046965">
    <property type="entry name" value="Cyclin_A/B-like"/>
</dbReference>
<evidence type="ECO:0008006" key="12">
    <source>
        <dbReference type="Google" id="ProtNLM"/>
    </source>
</evidence>
<evidence type="ECO:0000313" key="10">
    <source>
        <dbReference type="EMBL" id="CAG5124774.1"/>
    </source>
</evidence>
<organism evidence="10 11">
    <name type="scientific">Candidula unifasciata</name>
    <dbReference type="NCBI Taxonomy" id="100452"/>
    <lineage>
        <taxon>Eukaryota</taxon>
        <taxon>Metazoa</taxon>
        <taxon>Spiralia</taxon>
        <taxon>Lophotrochozoa</taxon>
        <taxon>Mollusca</taxon>
        <taxon>Gastropoda</taxon>
        <taxon>Heterobranchia</taxon>
        <taxon>Euthyneura</taxon>
        <taxon>Panpulmonata</taxon>
        <taxon>Eupulmonata</taxon>
        <taxon>Stylommatophora</taxon>
        <taxon>Helicina</taxon>
        <taxon>Helicoidea</taxon>
        <taxon>Geomitridae</taxon>
        <taxon>Candidula</taxon>
    </lineage>
</organism>
<dbReference type="OrthoDB" id="5590282at2759"/>
<name>A0A8S3Z5R0_9EUPU</name>
<dbReference type="EMBL" id="CAJHNH020001874">
    <property type="protein sequence ID" value="CAG5124774.1"/>
    <property type="molecule type" value="Genomic_DNA"/>
</dbReference>
<sequence>MLRNQNSNISHASKEEQSKENARPKLTRAATSKRSALGNVTNQLRRQPQRIAKGKGSKVAGGQENDDPNNLKGGKAAFTIFEDAAGPSTRVQPHMHHIHEDEPMHDQENHISGDSLILHEAVVNFSRASVSRRSFPLAPIELDSSHGYEGSPMVLDSSRCHDISIERPDEFGLEPYFLDIYSYLRATECVHRPGRDYMNRQSDVTTSMRNILVDWLVEVGEEYKLQRETLFLAVAYIDRFLSLVGVSRPKLQLVGTTSMFIASKYEEIYPPDVAEFVYITDDTYDRSQVLKMESAMLKILDFKVSVPTINWFCERFLDLLELDMSEKAKFLSFFLAELSLIEIEKFMDFRPSEIAASCVPKHMERVTSYSLSDLKPCVELLFSQYARKEEMPQKAVVEKYKQTKFAQVSTVQPPLVLAIF</sequence>
<dbReference type="Gene3D" id="1.10.472.10">
    <property type="entry name" value="Cyclin-like"/>
    <property type="match status" value="2"/>
</dbReference>